<sequence>MLDAFTADGGNLIDTADGYSAWIDGNSGGESETIIGSWLRASGKRDDVVIATKVSTHPDFKGLAATNVRAAAEASLQRLGTDRIDLYWAHFDDESVPLEETVGAFNQLVEDGLVRWTAVSNYSAARIREWNDVAEANGWAKPVALQPHYNLVHRSAYEAELGPVARELGLSVLPYFALASGFLAGKYRTKADLEGAARGGAVEGYLNEAGLGVVEALAEVAEAHGTAIASVALAWLRSKPEVAAPIASARTVEQLPDLLAGARLELTADEVAALDAASAGF</sequence>
<organism evidence="2 3">
    <name type="scientific">Arenivirga flava</name>
    <dbReference type="NCBI Taxonomy" id="1930060"/>
    <lineage>
        <taxon>Bacteria</taxon>
        <taxon>Bacillati</taxon>
        <taxon>Actinomycetota</taxon>
        <taxon>Actinomycetes</taxon>
        <taxon>Micrococcales</taxon>
        <taxon>Microbacteriaceae</taxon>
        <taxon>Arenivirga</taxon>
    </lineage>
</organism>
<reference evidence="2 3" key="1">
    <citation type="journal article" date="2014" name="Int. J. Syst. Evol. Microbiol.">
        <title>Complete genome sequence of Corynebacterium casei LMG S-19264T (=DSM 44701T), isolated from a smear-ripened cheese.</title>
        <authorList>
            <consortium name="US DOE Joint Genome Institute (JGI-PGF)"/>
            <person name="Walter F."/>
            <person name="Albersmeier A."/>
            <person name="Kalinowski J."/>
            <person name="Ruckert C."/>
        </authorList>
    </citation>
    <scope>NUCLEOTIDE SEQUENCE [LARGE SCALE GENOMIC DNA]</scope>
    <source>
        <strain evidence="2 3">NBRC 112289</strain>
    </source>
</reference>
<dbReference type="PANTHER" id="PTHR43364:SF6">
    <property type="entry name" value="OXIDOREDUCTASE-RELATED"/>
    <property type="match status" value="1"/>
</dbReference>
<evidence type="ECO:0000313" key="2">
    <source>
        <dbReference type="EMBL" id="GMA28769.1"/>
    </source>
</evidence>
<evidence type="ECO:0000313" key="3">
    <source>
        <dbReference type="Proteomes" id="UP001157160"/>
    </source>
</evidence>
<name>A0AA37X9M9_9MICO</name>
<dbReference type="AlphaFoldDB" id="A0AA37X9M9"/>
<dbReference type="GO" id="GO:0005829">
    <property type="term" value="C:cytosol"/>
    <property type="evidence" value="ECO:0007669"/>
    <property type="project" value="TreeGrafter"/>
</dbReference>
<protein>
    <submittedName>
        <fullName evidence="2">NADP-dependent aryl-alcohol dehydrogenase</fullName>
    </submittedName>
</protein>
<dbReference type="Pfam" id="PF00248">
    <property type="entry name" value="Aldo_ket_red"/>
    <property type="match status" value="1"/>
</dbReference>
<dbReference type="Proteomes" id="UP001157160">
    <property type="component" value="Unassembled WGS sequence"/>
</dbReference>
<proteinExistence type="predicted"/>
<dbReference type="SUPFAM" id="SSF51430">
    <property type="entry name" value="NAD(P)-linked oxidoreductase"/>
    <property type="match status" value="1"/>
</dbReference>
<accession>A0AA37X9M9</accession>
<dbReference type="InterPro" id="IPR023210">
    <property type="entry name" value="NADP_OxRdtase_dom"/>
</dbReference>
<dbReference type="Gene3D" id="3.20.20.100">
    <property type="entry name" value="NADP-dependent oxidoreductase domain"/>
    <property type="match status" value="1"/>
</dbReference>
<feature type="domain" description="NADP-dependent oxidoreductase" evidence="1">
    <location>
        <begin position="1"/>
        <end position="277"/>
    </location>
</feature>
<evidence type="ECO:0000259" key="1">
    <source>
        <dbReference type="Pfam" id="PF00248"/>
    </source>
</evidence>
<dbReference type="PANTHER" id="PTHR43364">
    <property type="entry name" value="NADH-SPECIFIC METHYLGLYOXAL REDUCTASE-RELATED"/>
    <property type="match status" value="1"/>
</dbReference>
<comment type="caution">
    <text evidence="2">The sequence shown here is derived from an EMBL/GenBank/DDBJ whole genome shotgun (WGS) entry which is preliminary data.</text>
</comment>
<gene>
    <name evidence="2" type="ORF">GCM10025874_20220</name>
</gene>
<dbReference type="InterPro" id="IPR036812">
    <property type="entry name" value="NAD(P)_OxRdtase_dom_sf"/>
</dbReference>
<dbReference type="InterPro" id="IPR050523">
    <property type="entry name" value="AKR_Detox_Biosynth"/>
</dbReference>
<dbReference type="EMBL" id="BSUL01000001">
    <property type="protein sequence ID" value="GMA28769.1"/>
    <property type="molecule type" value="Genomic_DNA"/>
</dbReference>
<keyword evidence="3" id="KW-1185">Reference proteome</keyword>